<feature type="transmembrane region" description="Helical" evidence="8">
    <location>
        <begin position="70"/>
        <end position="93"/>
    </location>
</feature>
<feature type="domain" description="ABC transmembrane type-1" evidence="9">
    <location>
        <begin position="35"/>
        <end position="225"/>
    </location>
</feature>
<dbReference type="PROSITE" id="PS50928">
    <property type="entry name" value="ABC_TM1"/>
    <property type="match status" value="1"/>
</dbReference>
<feature type="transmembrane region" description="Helical" evidence="8">
    <location>
        <begin position="206"/>
        <end position="229"/>
    </location>
</feature>
<dbReference type="PANTHER" id="PTHR30614">
    <property type="entry name" value="MEMBRANE COMPONENT OF AMINO ACID ABC TRANSPORTER"/>
    <property type="match status" value="1"/>
</dbReference>
<keyword evidence="4" id="KW-1003">Cell membrane</keyword>
<proteinExistence type="inferred from homology"/>
<dbReference type="Proteomes" id="UP000296079">
    <property type="component" value="Chromosome 2"/>
</dbReference>
<dbReference type="PANTHER" id="PTHR30614:SF21">
    <property type="entry name" value="AMINO ACID ABC TRANSPORTER PERMEASE"/>
    <property type="match status" value="1"/>
</dbReference>
<evidence type="ECO:0000256" key="4">
    <source>
        <dbReference type="ARBA" id="ARBA00022475"/>
    </source>
</evidence>
<feature type="transmembrane region" description="Helical" evidence="8">
    <location>
        <begin position="105"/>
        <end position="128"/>
    </location>
</feature>
<accession>A0AAF1D4Q5</accession>
<sequence length="261" mass="27015">MPDGMASLPAGLALVWGQLPYLLKGAFPEGPLAGAALTLWIAALACAGATVLGIALALLLELAPSSVTRVLRAVLALLRAVPVLMLIFWTYFLLPMLAGVQVSEVLTVVLALALVGAAFIAQSLHAGIAAIGAGQRQAALALGMSRTQALWHVVLPQALRAMLPSLANTWVALTKDTSLAYIVGVSELSTLATQVNGRSMSYAAEVFAAVALLYFVLCVMIEAGAAAALRRLQGSHRRGRAEVAVARQAMAQSARAGAPML</sequence>
<evidence type="ECO:0000256" key="3">
    <source>
        <dbReference type="ARBA" id="ARBA00022448"/>
    </source>
</evidence>
<comment type="subcellular location">
    <subcellularLocation>
        <location evidence="1">Cell inner membrane</location>
        <topology evidence="1">Multi-pass membrane protein</topology>
    </subcellularLocation>
    <subcellularLocation>
        <location evidence="8">Cell membrane</location>
        <topology evidence="8">Multi-pass membrane protein</topology>
    </subcellularLocation>
</comment>
<evidence type="ECO:0000313" key="11">
    <source>
        <dbReference type="Proteomes" id="UP000296079"/>
    </source>
</evidence>
<dbReference type="InterPro" id="IPR010065">
    <property type="entry name" value="AA_ABC_transptr_permease_3TM"/>
</dbReference>
<dbReference type="CDD" id="cd06261">
    <property type="entry name" value="TM_PBP2"/>
    <property type="match status" value="1"/>
</dbReference>
<dbReference type="InterPro" id="IPR000515">
    <property type="entry name" value="MetI-like"/>
</dbReference>
<dbReference type="InterPro" id="IPR043429">
    <property type="entry name" value="ArtM/GltK/GlnP/TcyL/YhdX-like"/>
</dbReference>
<dbReference type="GO" id="GO:0022857">
    <property type="term" value="F:transmembrane transporter activity"/>
    <property type="evidence" value="ECO:0007669"/>
    <property type="project" value="InterPro"/>
</dbReference>
<evidence type="ECO:0000256" key="6">
    <source>
        <dbReference type="ARBA" id="ARBA00022989"/>
    </source>
</evidence>
<name>A0AAF1D4Q5_CUPNH</name>
<dbReference type="SUPFAM" id="SSF161098">
    <property type="entry name" value="MetI-like"/>
    <property type="match status" value="1"/>
</dbReference>
<evidence type="ECO:0000313" key="10">
    <source>
        <dbReference type="EMBL" id="QCC05032.1"/>
    </source>
</evidence>
<dbReference type="Gene3D" id="1.10.3720.10">
    <property type="entry name" value="MetI-like"/>
    <property type="match status" value="1"/>
</dbReference>
<organism evidence="10 11">
    <name type="scientific">Cupriavidus necator (strain ATCC 17699 / DSM 428 / KCTC 22496 / NCIMB 10442 / H16 / Stanier 337)</name>
    <name type="common">Ralstonia eutropha</name>
    <dbReference type="NCBI Taxonomy" id="381666"/>
    <lineage>
        <taxon>Bacteria</taxon>
        <taxon>Pseudomonadati</taxon>
        <taxon>Pseudomonadota</taxon>
        <taxon>Betaproteobacteria</taxon>
        <taxon>Burkholderiales</taxon>
        <taxon>Burkholderiaceae</taxon>
        <taxon>Cupriavidus</taxon>
    </lineage>
</organism>
<feature type="transmembrane region" description="Helical" evidence="8">
    <location>
        <begin position="35"/>
        <end position="58"/>
    </location>
</feature>
<evidence type="ECO:0000256" key="1">
    <source>
        <dbReference type="ARBA" id="ARBA00004429"/>
    </source>
</evidence>
<dbReference type="RefSeq" id="WP_136227892.1">
    <property type="nucleotide sequence ID" value="NC_008314.1"/>
</dbReference>
<keyword evidence="7 8" id="KW-0472">Membrane</keyword>
<dbReference type="AlphaFoldDB" id="A0AAF1D4Q5"/>
<protein>
    <submittedName>
        <fullName evidence="10">Amino acid ABC transporter permease</fullName>
    </submittedName>
</protein>
<comment type="similarity">
    <text evidence="2">Belongs to the binding-protein-dependent transport system permease family. HisMQ subfamily.</text>
</comment>
<keyword evidence="5 8" id="KW-0812">Transmembrane</keyword>
<evidence type="ECO:0000256" key="8">
    <source>
        <dbReference type="RuleBase" id="RU363032"/>
    </source>
</evidence>
<dbReference type="GO" id="GO:0006865">
    <property type="term" value="P:amino acid transport"/>
    <property type="evidence" value="ECO:0007669"/>
    <property type="project" value="TreeGrafter"/>
</dbReference>
<reference evidence="10 11" key="1">
    <citation type="submission" date="2019-04" db="EMBL/GenBank/DDBJ databases">
        <title>Long-read de novo sequencing of Cupriavidus necator H16.</title>
        <authorList>
            <person name="Little G.T."/>
            <person name="Ehsaan M."/>
            <person name="Arenas-Lopez C."/>
            <person name="Jawed K."/>
            <person name="Winzer K."/>
            <person name="Kovacs K."/>
            <person name="Malys N."/>
            <person name="Minton N.P."/>
        </authorList>
    </citation>
    <scope>NUCLEOTIDE SEQUENCE [LARGE SCALE GENOMIC DNA]</scope>
    <source>
        <strain evidence="10 11">H16</strain>
    </source>
</reference>
<evidence type="ECO:0000256" key="2">
    <source>
        <dbReference type="ARBA" id="ARBA00010072"/>
    </source>
</evidence>
<evidence type="ECO:0000259" key="9">
    <source>
        <dbReference type="PROSITE" id="PS50928"/>
    </source>
</evidence>
<dbReference type="NCBIfam" id="TIGR01726">
    <property type="entry name" value="HEQRo_perm_3TM"/>
    <property type="match status" value="1"/>
</dbReference>
<dbReference type="InterPro" id="IPR035906">
    <property type="entry name" value="MetI-like_sf"/>
</dbReference>
<keyword evidence="3 8" id="KW-0813">Transport</keyword>
<evidence type="ECO:0000256" key="5">
    <source>
        <dbReference type="ARBA" id="ARBA00022692"/>
    </source>
</evidence>
<gene>
    <name evidence="10" type="ORF">E6A55_31730</name>
</gene>
<keyword evidence="6 8" id="KW-1133">Transmembrane helix</keyword>
<dbReference type="GO" id="GO:0043190">
    <property type="term" value="C:ATP-binding cassette (ABC) transporter complex"/>
    <property type="evidence" value="ECO:0007669"/>
    <property type="project" value="InterPro"/>
</dbReference>
<evidence type="ECO:0000256" key="7">
    <source>
        <dbReference type="ARBA" id="ARBA00023136"/>
    </source>
</evidence>
<dbReference type="Pfam" id="PF00528">
    <property type="entry name" value="BPD_transp_1"/>
    <property type="match status" value="1"/>
</dbReference>
<dbReference type="EMBL" id="CP039288">
    <property type="protein sequence ID" value="QCC05032.1"/>
    <property type="molecule type" value="Genomic_DNA"/>
</dbReference>